<organism evidence="13">
    <name type="scientific">Chaetomium thermophilum (strain DSM 1495 / CBS 144.50 / IMI 039719)</name>
    <name type="common">Thermochaetoides thermophila</name>
    <dbReference type="NCBI Taxonomy" id="759272"/>
    <lineage>
        <taxon>Eukaryota</taxon>
        <taxon>Fungi</taxon>
        <taxon>Dikarya</taxon>
        <taxon>Ascomycota</taxon>
        <taxon>Pezizomycotina</taxon>
        <taxon>Sordariomycetes</taxon>
        <taxon>Sordariomycetidae</taxon>
        <taxon>Sordariales</taxon>
        <taxon>Chaetomiaceae</taxon>
        <taxon>Thermochaetoides</taxon>
    </lineage>
</organism>
<feature type="transmembrane region" description="Helical" evidence="10">
    <location>
        <begin position="645"/>
        <end position="668"/>
    </location>
</feature>
<evidence type="ECO:0000256" key="2">
    <source>
        <dbReference type="ARBA" id="ARBA00006012"/>
    </source>
</evidence>
<dbReference type="InterPro" id="IPR003439">
    <property type="entry name" value="ABC_transporter-like_ATP-bd"/>
</dbReference>
<evidence type="ECO:0000313" key="12">
    <source>
        <dbReference type="EMBL" id="EGS22592.1"/>
    </source>
</evidence>
<feature type="transmembrane region" description="Helical" evidence="10">
    <location>
        <begin position="1232"/>
        <end position="1253"/>
    </location>
</feature>
<dbReference type="Pfam" id="PF06422">
    <property type="entry name" value="PDR_CDR"/>
    <property type="match status" value="1"/>
</dbReference>
<keyword evidence="3" id="KW-0813">Transport</keyword>
<feature type="region of interest" description="Disordered" evidence="9">
    <location>
        <begin position="1"/>
        <end position="72"/>
    </location>
</feature>
<evidence type="ECO:0000256" key="10">
    <source>
        <dbReference type="SAM" id="Phobius"/>
    </source>
</evidence>
<dbReference type="InterPro" id="IPR034001">
    <property type="entry name" value="ABCG_PDR_1"/>
</dbReference>
<feature type="compositionally biased region" description="Basic and acidic residues" evidence="9">
    <location>
        <begin position="126"/>
        <end position="142"/>
    </location>
</feature>
<feature type="transmembrane region" description="Helical" evidence="10">
    <location>
        <begin position="821"/>
        <end position="839"/>
    </location>
</feature>
<dbReference type="OMA" id="FCISNWA"/>
<evidence type="ECO:0000256" key="8">
    <source>
        <dbReference type="ARBA" id="ARBA00023136"/>
    </source>
</evidence>
<dbReference type="EMBL" id="GL988039">
    <property type="protein sequence ID" value="EGS22592.1"/>
    <property type="molecule type" value="Genomic_DNA"/>
</dbReference>
<feature type="domain" description="ABC transporter" evidence="11">
    <location>
        <begin position="899"/>
        <end position="1138"/>
    </location>
</feature>
<evidence type="ECO:0000256" key="5">
    <source>
        <dbReference type="ARBA" id="ARBA00022741"/>
    </source>
</evidence>
<evidence type="ECO:0000256" key="3">
    <source>
        <dbReference type="ARBA" id="ARBA00022448"/>
    </source>
</evidence>
<dbReference type="InterPro" id="IPR017871">
    <property type="entry name" value="ABC_transporter-like_CS"/>
</dbReference>
<dbReference type="HOGENOM" id="CLU_000604_35_0_1"/>
<keyword evidence="5" id="KW-0547">Nucleotide-binding</keyword>
<keyword evidence="6" id="KW-0067">ATP-binding</keyword>
<dbReference type="InterPro" id="IPR027417">
    <property type="entry name" value="P-loop_NTPase"/>
</dbReference>
<dbReference type="InterPro" id="IPR003593">
    <property type="entry name" value="AAA+_ATPase"/>
</dbReference>
<dbReference type="InterPro" id="IPR034003">
    <property type="entry name" value="ABCG_PDR_2"/>
</dbReference>
<dbReference type="KEGG" id="cthr:CTHT_0010630"/>
<dbReference type="GO" id="GO:0016020">
    <property type="term" value="C:membrane"/>
    <property type="evidence" value="ECO:0007669"/>
    <property type="project" value="UniProtKB-SubCell"/>
</dbReference>
<dbReference type="GeneID" id="18255101"/>
<keyword evidence="7 10" id="KW-1133">Transmembrane helix</keyword>
<dbReference type="GO" id="GO:0005524">
    <property type="term" value="F:ATP binding"/>
    <property type="evidence" value="ECO:0007669"/>
    <property type="project" value="UniProtKB-KW"/>
</dbReference>
<dbReference type="RefSeq" id="XP_006691584.1">
    <property type="nucleotide sequence ID" value="XM_006691521.1"/>
</dbReference>
<dbReference type="GO" id="GO:0140359">
    <property type="term" value="F:ABC-type transporter activity"/>
    <property type="evidence" value="ECO:0007669"/>
    <property type="project" value="InterPro"/>
</dbReference>
<feature type="transmembrane region" description="Helical" evidence="10">
    <location>
        <begin position="1265"/>
        <end position="1284"/>
    </location>
</feature>
<comment type="subcellular location">
    <subcellularLocation>
        <location evidence="1">Membrane</location>
        <topology evidence="1">Multi-pass membrane protein</topology>
    </subcellularLocation>
</comment>
<dbReference type="CDD" id="cd03233">
    <property type="entry name" value="ABCG_PDR_domain1"/>
    <property type="match status" value="1"/>
</dbReference>
<evidence type="ECO:0000256" key="4">
    <source>
        <dbReference type="ARBA" id="ARBA00022692"/>
    </source>
</evidence>
<dbReference type="GO" id="GO:0016887">
    <property type="term" value="F:ATP hydrolysis activity"/>
    <property type="evidence" value="ECO:0007669"/>
    <property type="project" value="InterPro"/>
</dbReference>
<dbReference type="Pfam" id="PF14510">
    <property type="entry name" value="ABC_trans_N"/>
    <property type="match status" value="1"/>
</dbReference>
<feature type="transmembrane region" description="Helical" evidence="10">
    <location>
        <begin position="711"/>
        <end position="731"/>
    </location>
</feature>
<sequence>MRASQSASEGYSHPSDVGPTALHHRDKVELNTTPAAAPQATGQGPFSRTTAAPSPPEEEGTWGERDVGGPVNQELALHDFEELQRELSRISIARSYAATSQNNGKSRDGLLKRVFSREGANAQSQDEEKGFDTQSEHEGLPSSDERAFPLEVFLRTGHLGKHTPSGDAAKKLGVIFRNLTVKGVAQKSSFVKTLPQAILGSFGPDLCRFVCKLFPRLKVGLRDEVLRTILHDFTGVVKPGEMLLVLGRPGSGCSTLLKVLANQREEYASVEGSVSYSGISADELAKHYRGEVVYNPEDDQHLPSLTVGQTLRFALLNKTRRNLREEVNLIVDTFLRMFAIKHTEKTFVGNAFIRGISGGERKRVSIAETLATKSTIVCWDNSTRGLDASTALDFARSLRIMTDVSKRTTITTLYQAGEGIYELMDKVLVIEGGRMLYFGPAKEARGYFEHLGFYAPSRQTTPDFLTSLCDPVARKVRPGWEERVPRTAEELERAFRESKEYQRVLREVEEFEAQLEKSGLQEKARFEDAVREQKSKRVAASSNYTIPFWQQVWVCAKREIWLLWGDKTELYSKYFTIISNGLIVGSLFYDTPSSTAGTFLRSGAVMFSVVFLGWLQLAELMKAVSGRDILARHKQYAFYRPSAVALARVLTDFPALFGQVAVFSVIVYFITGLDLTVRKFFTQLLLTYTTTICLTALYRMMAAFSESISDAVRFSGTMLDILFVFTGYVVAKPVLLERKWFGWISHINPLSYAFEAALANEFHGREMECAPVHLIPQGPGAQPGHQGCALPGSHSGSMTISGDDYLANQFDYHWTHMWRNYGIIVAFTVFFLLVTILAVEKISFRQLGGGALVFKKSKRSLKQLQDNVVDEEKVNSFTTAHSIDGSPVQKDAAGSARVFTWENVCYTVPTSDGPKKLLNDVSGYVKPGMMVALMGASGAGKTTLLNTLSQRQTVGVVTGEMLVDGHLLPADFQRSTGFVEQMDLHEETATVREAIEFSALLRQGRDVPREMKLAYVNKVLELLELTDIQDALISSLGVEQKKRLTIGVELAARPSLLLFLDEPTSGLDAQSAFSIVRFLRKLCAAGQVIICTIHQPSSDLIQQFDLILALNPGGKTIYFGPVGEDGAAVVGYFAQRGVHCEPGRNVAEFLLETAIKGGRKPDGSRINWAEEWRVSKENQILIEEIQRLKTERAQVPPSDNPSASNHEFAAPIAQQIILLTKRMFLRQWRDPSYLYGRLFHSVIIGIFNGFTFFNLGSTAADMQNRMFSCFLIIMLPATVLNAVLPKFWGNRELWEKREFPARMYGWVAFCTAEVLSEIPGSIIEGVIYWLLWYLPTGMPRSPGGAGNLLPCFLVVFALFNGVVVPYSQIRSFWKYWIYWLNPSSYWISGVLSATLPSQPVHCALHEAAYFNPPINQTCLSYARDFVDQVGRGYLINPAATTECGYCPYANGSEYLASLGIDSGTKWRNLGLFAVFCVTNWTLVYFFVWTVRVRKWTFGYGTLSKSLRRGMRGVKGSLKVGKA</sequence>
<dbReference type="eggNOG" id="KOG0065">
    <property type="taxonomic scope" value="Eukaryota"/>
</dbReference>
<keyword evidence="4 10" id="KW-0812">Transmembrane</keyword>
<feature type="compositionally biased region" description="Low complexity" evidence="9">
    <location>
        <begin position="32"/>
        <end position="45"/>
    </location>
</feature>
<dbReference type="InterPro" id="IPR013525">
    <property type="entry name" value="ABC2_TM"/>
</dbReference>
<feature type="region of interest" description="Disordered" evidence="9">
    <location>
        <begin position="118"/>
        <end position="142"/>
    </location>
</feature>
<keyword evidence="8 10" id="KW-0472">Membrane</keyword>
<dbReference type="PROSITE" id="PS50893">
    <property type="entry name" value="ABC_TRANSPORTER_2"/>
    <property type="match status" value="2"/>
</dbReference>
<accession>G0S0N2</accession>
<dbReference type="CDD" id="cd03232">
    <property type="entry name" value="ABCG_PDR_domain2"/>
    <property type="match status" value="1"/>
</dbReference>
<comment type="similarity">
    <text evidence="2">Belongs to the ABC transporter superfamily. ABCG family. PDR (TC 3.A.1.205) subfamily.</text>
</comment>
<evidence type="ECO:0000256" key="9">
    <source>
        <dbReference type="SAM" id="MobiDB-lite"/>
    </source>
</evidence>
<evidence type="ECO:0000313" key="13">
    <source>
        <dbReference type="Proteomes" id="UP000008066"/>
    </source>
</evidence>
<evidence type="ECO:0000256" key="1">
    <source>
        <dbReference type="ARBA" id="ARBA00004141"/>
    </source>
</evidence>
<feature type="transmembrane region" description="Helical" evidence="10">
    <location>
        <begin position="1469"/>
        <end position="1490"/>
    </location>
</feature>
<dbReference type="InterPro" id="IPR029481">
    <property type="entry name" value="ABC_trans_N"/>
</dbReference>
<dbReference type="Gene3D" id="3.40.50.300">
    <property type="entry name" value="P-loop containing nucleotide triphosphate hydrolases"/>
    <property type="match status" value="2"/>
</dbReference>
<dbReference type="OrthoDB" id="245989at2759"/>
<dbReference type="Proteomes" id="UP000008066">
    <property type="component" value="Unassembled WGS sequence"/>
</dbReference>
<dbReference type="Pfam" id="PF00005">
    <property type="entry name" value="ABC_tran"/>
    <property type="match status" value="2"/>
</dbReference>
<feature type="domain" description="ABC transporter" evidence="11">
    <location>
        <begin position="215"/>
        <end position="457"/>
    </location>
</feature>
<feature type="transmembrane region" description="Helical" evidence="10">
    <location>
        <begin position="1344"/>
        <end position="1366"/>
    </location>
</feature>
<feature type="transmembrane region" description="Helical" evidence="10">
    <location>
        <begin position="680"/>
        <end position="699"/>
    </location>
</feature>
<keyword evidence="13" id="KW-1185">Reference proteome</keyword>
<dbReference type="FunFam" id="3.40.50.300:FF:000054">
    <property type="entry name" value="ABC multidrug transporter atrF"/>
    <property type="match status" value="1"/>
</dbReference>
<dbReference type="SMART" id="SM00382">
    <property type="entry name" value="AAA"/>
    <property type="match status" value="2"/>
</dbReference>
<reference evidence="12 13" key="1">
    <citation type="journal article" date="2011" name="Cell">
        <title>Insight into structure and assembly of the nuclear pore complex by utilizing the genome of a eukaryotic thermophile.</title>
        <authorList>
            <person name="Amlacher S."/>
            <person name="Sarges P."/>
            <person name="Flemming D."/>
            <person name="van Noort V."/>
            <person name="Kunze R."/>
            <person name="Devos D.P."/>
            <person name="Arumugam M."/>
            <person name="Bork P."/>
            <person name="Hurt E."/>
        </authorList>
    </citation>
    <scope>NUCLEOTIDE SEQUENCE [LARGE SCALE GENOMIC DNA]</scope>
    <source>
        <strain evidence="13">DSM 1495 / CBS 144.50 / IMI 039719</strain>
    </source>
</reference>
<protein>
    <submittedName>
        <fullName evidence="12">Putative ABC transporter PMR5 protein</fullName>
    </submittedName>
</protein>
<evidence type="ECO:0000256" key="7">
    <source>
        <dbReference type="ARBA" id="ARBA00022989"/>
    </source>
</evidence>
<dbReference type="SUPFAM" id="SSF52540">
    <property type="entry name" value="P-loop containing nucleoside triphosphate hydrolases"/>
    <property type="match status" value="2"/>
</dbReference>
<dbReference type="Pfam" id="PF01061">
    <property type="entry name" value="ABC2_membrane"/>
    <property type="match status" value="3"/>
</dbReference>
<dbReference type="InterPro" id="IPR010929">
    <property type="entry name" value="PDR_CDR_ABC"/>
</dbReference>
<name>G0S0N2_CHATD</name>
<proteinExistence type="inferred from homology"/>
<evidence type="ECO:0000256" key="6">
    <source>
        <dbReference type="ARBA" id="ARBA00022840"/>
    </source>
</evidence>
<dbReference type="PANTHER" id="PTHR19241">
    <property type="entry name" value="ATP-BINDING CASSETTE TRANSPORTER"/>
    <property type="match status" value="1"/>
</dbReference>
<dbReference type="PROSITE" id="PS00211">
    <property type="entry name" value="ABC_TRANSPORTER_1"/>
    <property type="match status" value="1"/>
</dbReference>
<gene>
    <name evidence="12" type="ORF">CTHT_0010630</name>
</gene>
<evidence type="ECO:0000259" key="11">
    <source>
        <dbReference type="PROSITE" id="PS50893"/>
    </source>
</evidence>